<dbReference type="InterPro" id="IPR019253">
    <property type="entry name" value="DUF2244_TM"/>
</dbReference>
<keyword evidence="1" id="KW-1133">Transmembrane helix</keyword>
<keyword evidence="1" id="KW-0472">Membrane</keyword>
<dbReference type="PIRSF" id="PIRSF032162">
    <property type="entry name" value="UCP032162_imp"/>
    <property type="match status" value="1"/>
</dbReference>
<proteinExistence type="predicted"/>
<evidence type="ECO:0000256" key="1">
    <source>
        <dbReference type="SAM" id="Phobius"/>
    </source>
</evidence>
<dbReference type="KEGG" id="mmyr:MXMO3_00265"/>
<keyword evidence="3" id="KW-1185">Reference proteome</keyword>
<gene>
    <name evidence="2" type="ORF">MXMO3_00265</name>
</gene>
<evidence type="ECO:0000313" key="3">
    <source>
        <dbReference type="Proteomes" id="UP000258927"/>
    </source>
</evidence>
<reference evidence="2 3" key="1">
    <citation type="submission" date="2017-05" db="EMBL/GenBank/DDBJ databases">
        <title>Genome Analysis of Maritalea myrionectae HL2708#5.</title>
        <authorList>
            <consortium name="Cotde Inc.-PKNU"/>
            <person name="Jang D."/>
            <person name="Oh H.-M."/>
        </authorList>
    </citation>
    <scope>NUCLEOTIDE SEQUENCE [LARGE SCALE GENOMIC DNA]</scope>
    <source>
        <strain evidence="2 3">HL2708#5</strain>
    </source>
</reference>
<feature type="transmembrane region" description="Helical" evidence="1">
    <location>
        <begin position="30"/>
        <end position="48"/>
    </location>
</feature>
<dbReference type="EMBL" id="CP021330">
    <property type="protein sequence ID" value="AVX02813.1"/>
    <property type="molecule type" value="Genomic_DNA"/>
</dbReference>
<accession>A0A2R4MA09</accession>
<dbReference type="RefSeq" id="WP_117394695.1">
    <property type="nucleotide sequence ID" value="NZ_CP021330.1"/>
</dbReference>
<keyword evidence="1" id="KW-0812">Transmembrane</keyword>
<evidence type="ECO:0000313" key="2">
    <source>
        <dbReference type="EMBL" id="AVX02813.1"/>
    </source>
</evidence>
<organism evidence="2 3">
    <name type="scientific">Maritalea myrionectae</name>
    <dbReference type="NCBI Taxonomy" id="454601"/>
    <lineage>
        <taxon>Bacteria</taxon>
        <taxon>Pseudomonadati</taxon>
        <taxon>Pseudomonadota</taxon>
        <taxon>Alphaproteobacteria</taxon>
        <taxon>Hyphomicrobiales</taxon>
        <taxon>Devosiaceae</taxon>
        <taxon>Maritalea</taxon>
    </lineage>
</organism>
<dbReference type="STRING" id="1122213.GCA_000423365_02978"/>
<dbReference type="AlphaFoldDB" id="A0A2R4MA09"/>
<feature type="transmembrane region" description="Helical" evidence="1">
    <location>
        <begin position="54"/>
        <end position="72"/>
    </location>
</feature>
<sequence>MSADHQFDDQLDPPLFRATLRPHRSLSERGILVVTIIAGTLALIPGLTFFLMGAWPIVGFMGLDILLLYWALTRSKRGEKQYEEIGLWQDAIRIRKVDIKGRIKEIELNPFWARLVTKLNAENEVESLHLIARQQRISLGEFLNPADKTSFARTFGQELSRAKR</sequence>
<dbReference type="InterPro" id="IPR016990">
    <property type="entry name" value="UCP032162_TM"/>
</dbReference>
<dbReference type="Pfam" id="PF10003">
    <property type="entry name" value="DUF2244"/>
    <property type="match status" value="1"/>
</dbReference>
<evidence type="ECO:0008006" key="4">
    <source>
        <dbReference type="Google" id="ProtNLM"/>
    </source>
</evidence>
<dbReference type="Proteomes" id="UP000258927">
    <property type="component" value="Chromosome"/>
</dbReference>
<protein>
    <recommendedName>
        <fullName evidence="4">DUF2244 domain-containing protein</fullName>
    </recommendedName>
</protein>
<name>A0A2R4MA09_9HYPH</name>